<dbReference type="PROSITE" id="PS51257">
    <property type="entry name" value="PROKAR_LIPOPROTEIN"/>
    <property type="match status" value="1"/>
</dbReference>
<dbReference type="Pfam" id="PF03781">
    <property type="entry name" value="FGE-sulfatase"/>
    <property type="match status" value="1"/>
</dbReference>
<feature type="transmembrane region" description="Helical" evidence="1">
    <location>
        <begin position="7"/>
        <end position="28"/>
    </location>
</feature>
<evidence type="ECO:0000313" key="3">
    <source>
        <dbReference type="EMBL" id="KAB4456814.1"/>
    </source>
</evidence>
<dbReference type="AlphaFoldDB" id="A0A7J5JZS6"/>
<accession>A0A7J5JZS6</accession>
<dbReference type="Gene3D" id="3.90.1580.10">
    <property type="entry name" value="paralog of FGE (formylglycine-generating enzyme)"/>
    <property type="match status" value="1"/>
</dbReference>
<keyword evidence="1" id="KW-0472">Membrane</keyword>
<evidence type="ECO:0000313" key="4">
    <source>
        <dbReference type="Proteomes" id="UP000436825"/>
    </source>
</evidence>
<dbReference type="SUPFAM" id="SSF56436">
    <property type="entry name" value="C-type lectin-like"/>
    <property type="match status" value="1"/>
</dbReference>
<evidence type="ECO:0000256" key="1">
    <source>
        <dbReference type="SAM" id="Phobius"/>
    </source>
</evidence>
<dbReference type="InterPro" id="IPR042095">
    <property type="entry name" value="SUMF_sf"/>
</dbReference>
<reference evidence="3 4" key="1">
    <citation type="journal article" date="2019" name="Nat. Med.">
        <title>A library of human gut bacterial isolates paired with longitudinal multiomics data enables mechanistic microbiome research.</title>
        <authorList>
            <person name="Poyet M."/>
            <person name="Groussin M."/>
            <person name="Gibbons S.M."/>
            <person name="Avila-Pacheco J."/>
            <person name="Jiang X."/>
            <person name="Kearney S.M."/>
            <person name="Perrotta A.R."/>
            <person name="Berdy B."/>
            <person name="Zhao S."/>
            <person name="Lieberman T.D."/>
            <person name="Swanson P.K."/>
            <person name="Smith M."/>
            <person name="Roesemann S."/>
            <person name="Alexander J.E."/>
            <person name="Rich S.A."/>
            <person name="Livny J."/>
            <person name="Vlamakis H."/>
            <person name="Clish C."/>
            <person name="Bullock K."/>
            <person name="Deik A."/>
            <person name="Scott J."/>
            <person name="Pierce K.A."/>
            <person name="Xavier R.J."/>
            <person name="Alm E.J."/>
        </authorList>
    </citation>
    <scope>NUCLEOTIDE SEQUENCE [LARGE SCALE GENOMIC DNA]</scope>
    <source>
        <strain evidence="3 4">BIOML-A160</strain>
    </source>
</reference>
<name>A0A7J5JZS6_BACT4</name>
<protein>
    <submittedName>
        <fullName evidence="3">Formylglycine-generating enzyme family protein</fullName>
    </submittedName>
</protein>
<dbReference type="Proteomes" id="UP000436825">
    <property type="component" value="Unassembled WGS sequence"/>
</dbReference>
<evidence type="ECO:0000259" key="2">
    <source>
        <dbReference type="Pfam" id="PF03781"/>
    </source>
</evidence>
<dbReference type="InterPro" id="IPR005532">
    <property type="entry name" value="SUMF_dom"/>
</dbReference>
<organism evidence="3 4">
    <name type="scientific">Bacteroides thetaiotaomicron</name>
    <dbReference type="NCBI Taxonomy" id="818"/>
    <lineage>
        <taxon>Bacteria</taxon>
        <taxon>Pseudomonadati</taxon>
        <taxon>Bacteroidota</taxon>
        <taxon>Bacteroidia</taxon>
        <taxon>Bacteroidales</taxon>
        <taxon>Bacteroidaceae</taxon>
        <taxon>Bacteroides</taxon>
    </lineage>
</organism>
<comment type="caution">
    <text evidence="3">The sequence shown here is derived from an EMBL/GenBank/DDBJ whole genome shotgun (WGS) entry which is preliminary data.</text>
</comment>
<gene>
    <name evidence="3" type="ORF">GAN75_09550</name>
</gene>
<keyword evidence="1" id="KW-0812">Transmembrane</keyword>
<dbReference type="EMBL" id="WCRW01000005">
    <property type="protein sequence ID" value="KAB4456814.1"/>
    <property type="molecule type" value="Genomic_DNA"/>
</dbReference>
<keyword evidence="1" id="KW-1133">Transmembrane helix</keyword>
<proteinExistence type="predicted"/>
<dbReference type="InterPro" id="IPR016187">
    <property type="entry name" value="CTDL_fold"/>
</dbReference>
<feature type="domain" description="Sulfatase-modifying factor enzyme-like" evidence="2">
    <location>
        <begin position="163"/>
        <end position="209"/>
    </location>
</feature>
<sequence>MKRKIKVAVWTIIAIIILVGCTIGGLLLKNYLYETLNPPFEETTIYPDESRENPADTTFTVNGIEIKMIGVKGGKINCKGLRETIELKDFYIGETEVTQELWMSIMGNNPSIHKDSILCPVEGIDLVECLEFVHKLDSVSGIKFYIQSYPEWLYVAHLSGKDTNTSYYDDSTSWYKENSDNTVHPVKQKRPNALGVYDMVGNVSEWTISGSDPLFFVMGSSFETEKKNCKIDAHDVYHANIKMGLTGLRLVCYLKKNDDKIE</sequence>